<dbReference type="EMBL" id="KZ308240">
    <property type="protein sequence ID" value="KAG8225502.1"/>
    <property type="molecule type" value="Genomic_DNA"/>
</dbReference>
<dbReference type="OrthoDB" id="190835at2759"/>
<reference evidence="1" key="2">
    <citation type="submission" date="2017-10" db="EMBL/GenBank/DDBJ databases">
        <title>Ladona fulva Genome sequencing and assembly.</title>
        <authorList>
            <person name="Murali S."/>
            <person name="Richards S."/>
            <person name="Bandaranaike D."/>
            <person name="Bellair M."/>
            <person name="Blankenburg K."/>
            <person name="Chao H."/>
            <person name="Dinh H."/>
            <person name="Doddapaneni H."/>
            <person name="Dugan-Rocha S."/>
            <person name="Elkadiri S."/>
            <person name="Gnanaolivu R."/>
            <person name="Hernandez B."/>
            <person name="Skinner E."/>
            <person name="Javaid M."/>
            <person name="Lee S."/>
            <person name="Li M."/>
            <person name="Ming W."/>
            <person name="Munidasa M."/>
            <person name="Muniz J."/>
            <person name="Nguyen L."/>
            <person name="Hughes D."/>
            <person name="Osuji N."/>
            <person name="Pu L.-L."/>
            <person name="Puazo M."/>
            <person name="Qu C."/>
            <person name="Quiroz J."/>
            <person name="Raj R."/>
            <person name="Weissenberger G."/>
            <person name="Xin Y."/>
            <person name="Zou X."/>
            <person name="Han Y."/>
            <person name="Worley K."/>
            <person name="Muzny D."/>
            <person name="Gibbs R."/>
        </authorList>
    </citation>
    <scope>NUCLEOTIDE SEQUENCE</scope>
    <source>
        <strain evidence="1">Sampled in the wild</strain>
    </source>
</reference>
<proteinExistence type="predicted"/>
<keyword evidence="2" id="KW-1185">Reference proteome</keyword>
<evidence type="ECO:0000313" key="2">
    <source>
        <dbReference type="Proteomes" id="UP000792457"/>
    </source>
</evidence>
<sequence>MAPHSRKALHRQIGPDVAEVSWIRRKDFHLLTVGLTTYSSDDRFLVVHTRHLQVSDPGDVFERDQIDHDYVSVERESGLEELYELEWVCKIQLICLGIRGTED</sequence>
<evidence type="ECO:0000313" key="1">
    <source>
        <dbReference type="EMBL" id="KAG8225502.1"/>
    </source>
</evidence>
<organism evidence="1 2">
    <name type="scientific">Ladona fulva</name>
    <name type="common">Scarce chaser dragonfly</name>
    <name type="synonym">Libellula fulva</name>
    <dbReference type="NCBI Taxonomy" id="123851"/>
    <lineage>
        <taxon>Eukaryota</taxon>
        <taxon>Metazoa</taxon>
        <taxon>Ecdysozoa</taxon>
        <taxon>Arthropoda</taxon>
        <taxon>Hexapoda</taxon>
        <taxon>Insecta</taxon>
        <taxon>Pterygota</taxon>
        <taxon>Palaeoptera</taxon>
        <taxon>Odonata</taxon>
        <taxon>Epiprocta</taxon>
        <taxon>Anisoptera</taxon>
        <taxon>Libelluloidea</taxon>
        <taxon>Libellulidae</taxon>
        <taxon>Ladona</taxon>
    </lineage>
</organism>
<dbReference type="Gene3D" id="2.60.40.10">
    <property type="entry name" value="Immunoglobulins"/>
    <property type="match status" value="1"/>
</dbReference>
<protein>
    <submittedName>
        <fullName evidence="1">Uncharacterized protein</fullName>
    </submittedName>
</protein>
<dbReference type="Proteomes" id="UP000792457">
    <property type="component" value="Unassembled WGS sequence"/>
</dbReference>
<dbReference type="AlphaFoldDB" id="A0A8K0NXM9"/>
<gene>
    <name evidence="1" type="ORF">J437_LFUL005928</name>
</gene>
<accession>A0A8K0NXM9</accession>
<comment type="caution">
    <text evidence="1">The sequence shown here is derived from an EMBL/GenBank/DDBJ whole genome shotgun (WGS) entry which is preliminary data.</text>
</comment>
<dbReference type="InterPro" id="IPR013783">
    <property type="entry name" value="Ig-like_fold"/>
</dbReference>
<name>A0A8K0NXM9_LADFU</name>
<reference evidence="1" key="1">
    <citation type="submission" date="2013-04" db="EMBL/GenBank/DDBJ databases">
        <authorList>
            <person name="Qu J."/>
            <person name="Murali S.C."/>
            <person name="Bandaranaike D."/>
            <person name="Bellair M."/>
            <person name="Blankenburg K."/>
            <person name="Chao H."/>
            <person name="Dinh H."/>
            <person name="Doddapaneni H."/>
            <person name="Downs B."/>
            <person name="Dugan-Rocha S."/>
            <person name="Elkadiri S."/>
            <person name="Gnanaolivu R.D."/>
            <person name="Hernandez B."/>
            <person name="Javaid M."/>
            <person name="Jayaseelan J.C."/>
            <person name="Lee S."/>
            <person name="Li M."/>
            <person name="Ming W."/>
            <person name="Munidasa M."/>
            <person name="Muniz J."/>
            <person name="Nguyen L."/>
            <person name="Ongeri F."/>
            <person name="Osuji N."/>
            <person name="Pu L.-L."/>
            <person name="Puazo M."/>
            <person name="Qu C."/>
            <person name="Quiroz J."/>
            <person name="Raj R."/>
            <person name="Weissenberger G."/>
            <person name="Xin Y."/>
            <person name="Zou X."/>
            <person name="Han Y."/>
            <person name="Richards S."/>
            <person name="Worley K."/>
            <person name="Muzny D."/>
            <person name="Gibbs R."/>
        </authorList>
    </citation>
    <scope>NUCLEOTIDE SEQUENCE</scope>
    <source>
        <strain evidence="1">Sampled in the wild</strain>
    </source>
</reference>